<keyword evidence="6" id="KW-0408">Iron</keyword>
<dbReference type="Pfam" id="PF01328">
    <property type="entry name" value="Peroxidase_2"/>
    <property type="match status" value="1"/>
</dbReference>
<dbReference type="PANTHER" id="PTHR33577">
    <property type="entry name" value="STERIGMATOCYSTIN BIOSYNTHESIS PEROXIDASE STCC-RELATED"/>
    <property type="match status" value="1"/>
</dbReference>
<evidence type="ECO:0000313" key="10">
    <source>
        <dbReference type="Proteomes" id="UP000054279"/>
    </source>
</evidence>
<evidence type="ECO:0000313" key="9">
    <source>
        <dbReference type="EMBL" id="KIJ30164.1"/>
    </source>
</evidence>
<name>A0A0C9U743_SPHS4</name>
<keyword evidence="4" id="KW-0479">Metal-binding</keyword>
<protein>
    <submittedName>
        <fullName evidence="9">Unplaced genomic scaffold SPHSTscaffold_192, whole genome shotgun sequence</fullName>
    </submittedName>
</protein>
<dbReference type="GO" id="GO:0046872">
    <property type="term" value="F:metal ion binding"/>
    <property type="evidence" value="ECO:0007669"/>
    <property type="project" value="UniProtKB-KW"/>
</dbReference>
<keyword evidence="5" id="KW-0560">Oxidoreductase</keyword>
<evidence type="ECO:0000256" key="5">
    <source>
        <dbReference type="ARBA" id="ARBA00023002"/>
    </source>
</evidence>
<dbReference type="InterPro" id="IPR036851">
    <property type="entry name" value="Chloroperoxidase-like_sf"/>
</dbReference>
<dbReference type="AlphaFoldDB" id="A0A0C9U743"/>
<dbReference type="Proteomes" id="UP000054279">
    <property type="component" value="Unassembled WGS sequence"/>
</dbReference>
<comment type="cofactor">
    <cofactor evidence="1">
        <name>heme b</name>
        <dbReference type="ChEBI" id="CHEBI:60344"/>
    </cofactor>
</comment>
<evidence type="ECO:0000256" key="7">
    <source>
        <dbReference type="ARBA" id="ARBA00025795"/>
    </source>
</evidence>
<evidence type="ECO:0000256" key="3">
    <source>
        <dbReference type="ARBA" id="ARBA00022617"/>
    </source>
</evidence>
<dbReference type="Gene3D" id="1.10.489.10">
    <property type="entry name" value="Chloroperoxidase-like"/>
    <property type="match status" value="2"/>
</dbReference>
<dbReference type="EMBL" id="KN837267">
    <property type="protein sequence ID" value="KIJ30164.1"/>
    <property type="molecule type" value="Genomic_DNA"/>
</dbReference>
<keyword evidence="2" id="KW-0575">Peroxidase</keyword>
<gene>
    <name evidence="9" type="ORF">M422DRAFT_268303</name>
</gene>
<evidence type="ECO:0000256" key="4">
    <source>
        <dbReference type="ARBA" id="ARBA00022723"/>
    </source>
</evidence>
<evidence type="ECO:0000256" key="1">
    <source>
        <dbReference type="ARBA" id="ARBA00001970"/>
    </source>
</evidence>
<proteinExistence type="inferred from homology"/>
<reference evidence="9 10" key="1">
    <citation type="submission" date="2014-06" db="EMBL/GenBank/DDBJ databases">
        <title>Evolutionary Origins and Diversification of the Mycorrhizal Mutualists.</title>
        <authorList>
            <consortium name="DOE Joint Genome Institute"/>
            <consortium name="Mycorrhizal Genomics Consortium"/>
            <person name="Kohler A."/>
            <person name="Kuo A."/>
            <person name="Nagy L.G."/>
            <person name="Floudas D."/>
            <person name="Copeland A."/>
            <person name="Barry K.W."/>
            <person name="Cichocki N."/>
            <person name="Veneault-Fourrey C."/>
            <person name="LaButti K."/>
            <person name="Lindquist E.A."/>
            <person name="Lipzen A."/>
            <person name="Lundell T."/>
            <person name="Morin E."/>
            <person name="Murat C."/>
            <person name="Riley R."/>
            <person name="Ohm R."/>
            <person name="Sun H."/>
            <person name="Tunlid A."/>
            <person name="Henrissat B."/>
            <person name="Grigoriev I.V."/>
            <person name="Hibbett D.S."/>
            <person name="Martin F."/>
        </authorList>
    </citation>
    <scope>NUCLEOTIDE SEQUENCE [LARGE SCALE GENOMIC DNA]</scope>
    <source>
        <strain evidence="9 10">SS14</strain>
    </source>
</reference>
<accession>A0A0C9U743</accession>
<dbReference type="OrthoDB" id="2542103at2759"/>
<keyword evidence="10" id="KW-1185">Reference proteome</keyword>
<feature type="domain" description="Heme haloperoxidase family profile" evidence="8">
    <location>
        <begin position="1"/>
        <end position="140"/>
    </location>
</feature>
<dbReference type="PROSITE" id="PS51405">
    <property type="entry name" value="HEME_HALOPEROXIDASE"/>
    <property type="match status" value="1"/>
</dbReference>
<sequence length="169" mass="18348">MAIYGRNPITNLMSIGGKSVLTGPDPPRPAIVGGLDTHAVFEGDASLTRADFFFGDNHSLNQSLFDELTAFSKQFGGGNYNTTVAAEYRFHPSFPIVFFVDGRKADGQLSMVDALGFFRDGRMPDDFHRADGSKTVDLVDNISDAIFLVISYSAIFGTTLTYASGLKCR</sequence>
<evidence type="ECO:0000256" key="6">
    <source>
        <dbReference type="ARBA" id="ARBA00023004"/>
    </source>
</evidence>
<dbReference type="GO" id="GO:0004601">
    <property type="term" value="F:peroxidase activity"/>
    <property type="evidence" value="ECO:0007669"/>
    <property type="project" value="UniProtKB-KW"/>
</dbReference>
<evidence type="ECO:0000256" key="2">
    <source>
        <dbReference type="ARBA" id="ARBA00022559"/>
    </source>
</evidence>
<dbReference type="InterPro" id="IPR000028">
    <property type="entry name" value="Chloroperoxidase"/>
</dbReference>
<dbReference type="HOGENOM" id="CLU_1579499_0_0_1"/>
<keyword evidence="3" id="KW-0349">Heme</keyword>
<organism evidence="9 10">
    <name type="scientific">Sphaerobolus stellatus (strain SS14)</name>
    <dbReference type="NCBI Taxonomy" id="990650"/>
    <lineage>
        <taxon>Eukaryota</taxon>
        <taxon>Fungi</taxon>
        <taxon>Dikarya</taxon>
        <taxon>Basidiomycota</taxon>
        <taxon>Agaricomycotina</taxon>
        <taxon>Agaricomycetes</taxon>
        <taxon>Phallomycetidae</taxon>
        <taxon>Geastrales</taxon>
        <taxon>Sphaerobolaceae</taxon>
        <taxon>Sphaerobolus</taxon>
    </lineage>
</organism>
<evidence type="ECO:0000259" key="8">
    <source>
        <dbReference type="PROSITE" id="PS51405"/>
    </source>
</evidence>
<dbReference type="PANTHER" id="PTHR33577:SF15">
    <property type="entry name" value="HEME HALOPEROXIDASE FAMILY PROFILE DOMAIN-CONTAINING PROTEIN"/>
    <property type="match status" value="1"/>
</dbReference>
<comment type="similarity">
    <text evidence="7">Belongs to the chloroperoxidase family.</text>
</comment>